<dbReference type="EMBL" id="CAJVRM010000041">
    <property type="protein sequence ID" value="CAG8972329.1"/>
    <property type="molecule type" value="Genomic_DNA"/>
</dbReference>
<sequence length="342" mass="38435">MDSHQSDTISSGFRNNLRKTKQASDEHDDLPESHLQVLHMTLPSEISSWFQSDSSTNFDHTHTAFWTADSWKSYGPIFVKLFDRTLVTVANLSEGFLAAKIPPNETHKKHTRDQEWVHRMSHELAQHLIGQRFGNSFKYYEVAGPFLSAFFRAGYLSILVSRYKDELQRGDSGRGEAGGGHSASQTGRYTRNQDWHKVLDQSRNTMGYESSVSIYTPSPVKSYGGVSTFGLGFGQGRGYHDRHEPVQETQYRPLPDTSFASGCDVYHSPITAPDEHLFDTYTNDQADAFAVAAPTGFRFDSPLVDRILLIRFPSIDQADFYVPVGVAALLTEETPSLQNLKI</sequence>
<feature type="compositionally biased region" description="Polar residues" evidence="1">
    <location>
        <begin position="1"/>
        <end position="14"/>
    </location>
</feature>
<reference evidence="2" key="1">
    <citation type="submission" date="2021-07" db="EMBL/GenBank/DDBJ databases">
        <authorList>
            <person name="Durling M."/>
        </authorList>
    </citation>
    <scope>NUCLEOTIDE SEQUENCE</scope>
</reference>
<feature type="region of interest" description="Disordered" evidence="1">
    <location>
        <begin position="1"/>
        <end position="30"/>
    </location>
</feature>
<proteinExistence type="predicted"/>
<comment type="caution">
    <text evidence="2">The sequence shown here is derived from an EMBL/GenBank/DDBJ whole genome shotgun (WGS) entry which is preliminary data.</text>
</comment>
<name>A0A9N9Q231_9HELO</name>
<keyword evidence="3" id="KW-1185">Reference proteome</keyword>
<gene>
    <name evidence="2" type="ORF">HYALB_00001732</name>
</gene>
<evidence type="ECO:0000256" key="1">
    <source>
        <dbReference type="SAM" id="MobiDB-lite"/>
    </source>
</evidence>
<dbReference type="Proteomes" id="UP000701801">
    <property type="component" value="Unassembled WGS sequence"/>
</dbReference>
<dbReference type="AlphaFoldDB" id="A0A9N9Q231"/>
<accession>A0A9N9Q231</accession>
<organism evidence="2 3">
    <name type="scientific">Hymenoscyphus albidus</name>
    <dbReference type="NCBI Taxonomy" id="595503"/>
    <lineage>
        <taxon>Eukaryota</taxon>
        <taxon>Fungi</taxon>
        <taxon>Dikarya</taxon>
        <taxon>Ascomycota</taxon>
        <taxon>Pezizomycotina</taxon>
        <taxon>Leotiomycetes</taxon>
        <taxon>Helotiales</taxon>
        <taxon>Helotiaceae</taxon>
        <taxon>Hymenoscyphus</taxon>
    </lineage>
</organism>
<evidence type="ECO:0000313" key="2">
    <source>
        <dbReference type="EMBL" id="CAG8972329.1"/>
    </source>
</evidence>
<evidence type="ECO:0000313" key="3">
    <source>
        <dbReference type="Proteomes" id="UP000701801"/>
    </source>
</evidence>
<protein>
    <submittedName>
        <fullName evidence="2">Uncharacterized protein</fullName>
    </submittedName>
</protein>
<feature type="region of interest" description="Disordered" evidence="1">
    <location>
        <begin position="169"/>
        <end position="193"/>
    </location>
</feature>